<feature type="compositionally biased region" description="Low complexity" evidence="1">
    <location>
        <begin position="556"/>
        <end position="570"/>
    </location>
</feature>
<accession>A0ABR2HHJ1</accession>
<feature type="compositionally biased region" description="Polar residues" evidence="1">
    <location>
        <begin position="707"/>
        <end position="741"/>
    </location>
</feature>
<feature type="compositionally biased region" description="Polar residues" evidence="1">
    <location>
        <begin position="778"/>
        <end position="798"/>
    </location>
</feature>
<reference evidence="2 3" key="1">
    <citation type="submission" date="2024-04" db="EMBL/GenBank/DDBJ databases">
        <title>Tritrichomonas musculus Genome.</title>
        <authorList>
            <person name="Alves-Ferreira E."/>
            <person name="Grigg M."/>
            <person name="Lorenzi H."/>
            <person name="Galac M."/>
        </authorList>
    </citation>
    <scope>NUCLEOTIDE SEQUENCE [LARGE SCALE GENOMIC DNA]</scope>
    <source>
        <strain evidence="2 3">EAF2021</strain>
    </source>
</reference>
<evidence type="ECO:0000313" key="3">
    <source>
        <dbReference type="Proteomes" id="UP001470230"/>
    </source>
</evidence>
<keyword evidence="3" id="KW-1185">Reference proteome</keyword>
<feature type="compositionally biased region" description="Basic and acidic residues" evidence="1">
    <location>
        <begin position="512"/>
        <end position="521"/>
    </location>
</feature>
<feature type="compositionally biased region" description="Basic and acidic residues" evidence="1">
    <location>
        <begin position="687"/>
        <end position="703"/>
    </location>
</feature>
<sequence length="955" mass="109889">MNDCVKKKSNKAFNAIISNKNTTIVTVIKEPFFRSKLKSPNKILIEYLNDDKTIDQICDWVLTEEYTKEKNYKPISQLIIRIFKEAPDKILASFATNQRLISRLQQFSKFEKKYFLIGFGHFQQIIELLALATRGAFLQNFKDFPYTLMTCIDIVSIRYLFISLATNYTQSFGFSKDVVLKMLQSMNDSNKNQIIFLFSKLSKEKTTYFAFDHSKVIYTLFELVISPSQSEFVITQALQIIEYVKKSTIIKEKIEIIMKYFEPKIDFDNLPINFSTSIMLKLFNNKFVPSLILLMINNPTHMFLHEGIMASIESASDEVLIDFVEKNNVSVKLIWAMNVAKSNGFLTKFAVILNEKRHLSPCLQTPEWNNFVSNVLNKRLLILSGQFSSQFVNDEINQTNSGHKKSQKKASSSQSKKSQQQQANDKNKNKIEDKSDIVKNDEKTDLIKKESKKKKEDNQDKSKKEKNQNENENNKSKNKSKNKNRNRNEVIFSNKENAERMANNIENTNENSNKEDSKEDICPQSDQNNDKNEAPIPQDDLNQTKADEKYGHESNDTTSNDNNNTNNSNETISEIKEDSVTETTNNNSLPKILDSVLIKNLIMKRMNQNENEQSNQTDSNNNSGKKENVSHICDSDQHSHNSDNESDQINDNKSENNIKGNPNNAEDSKEISKRDKENLNTSNLMKGEIKSPSKNDKKSKLDIDGNTDASKNNVSKIKNEQLTKTPVKQSQSPFNFEPSTRSNDHCRIALIKRKLHRNNEQSPQPKSPKEEKSKERSYSVNWSPSSIQPNINSKSDDYNANENMIRYKKRRFKNARRNYSDLNDSYDELSNSEIHKITFSNDDNHDDGHIDNKNKKIIDLGDDFSSSSDEENTSINNINNNLMIGPSSSSHIVHSIFGPVYYSNDRIDENDSSSDSSDNEFEFKFGPNPQRFMRKSSFNYRGTFGSTYDEMFGYN</sequence>
<evidence type="ECO:0000313" key="2">
    <source>
        <dbReference type="EMBL" id="KAK8846107.1"/>
    </source>
</evidence>
<feature type="compositionally biased region" description="Polar residues" evidence="1">
    <location>
        <begin position="610"/>
        <end position="623"/>
    </location>
</feature>
<feature type="compositionally biased region" description="Basic and acidic residues" evidence="1">
    <location>
        <begin position="624"/>
        <end position="643"/>
    </location>
</feature>
<proteinExistence type="predicted"/>
<feature type="compositionally biased region" description="Low complexity" evidence="1">
    <location>
        <begin position="409"/>
        <end position="424"/>
    </location>
</feature>
<feature type="region of interest" description="Disordered" evidence="1">
    <location>
        <begin position="610"/>
        <end position="798"/>
    </location>
</feature>
<feature type="compositionally biased region" description="Basic and acidic residues" evidence="1">
    <location>
        <begin position="425"/>
        <end position="475"/>
    </location>
</feature>
<protein>
    <submittedName>
        <fullName evidence="2">Uncharacterized protein</fullName>
    </submittedName>
</protein>
<feature type="region of interest" description="Disordered" evidence="1">
    <location>
        <begin position="398"/>
        <end position="570"/>
    </location>
</feature>
<evidence type="ECO:0000256" key="1">
    <source>
        <dbReference type="SAM" id="MobiDB-lite"/>
    </source>
</evidence>
<dbReference type="Proteomes" id="UP001470230">
    <property type="component" value="Unassembled WGS sequence"/>
</dbReference>
<feature type="compositionally biased region" description="Basic and acidic residues" evidence="1">
    <location>
        <begin position="545"/>
        <end position="555"/>
    </location>
</feature>
<gene>
    <name evidence="2" type="ORF">M9Y10_020109</name>
</gene>
<feature type="compositionally biased region" description="Basic and acidic residues" evidence="1">
    <location>
        <begin position="666"/>
        <end position="678"/>
    </location>
</feature>
<name>A0ABR2HHJ1_9EUKA</name>
<organism evidence="2 3">
    <name type="scientific">Tritrichomonas musculus</name>
    <dbReference type="NCBI Taxonomy" id="1915356"/>
    <lineage>
        <taxon>Eukaryota</taxon>
        <taxon>Metamonada</taxon>
        <taxon>Parabasalia</taxon>
        <taxon>Tritrichomonadida</taxon>
        <taxon>Tritrichomonadidae</taxon>
        <taxon>Tritrichomonas</taxon>
    </lineage>
</organism>
<comment type="caution">
    <text evidence="2">The sequence shown here is derived from an EMBL/GenBank/DDBJ whole genome shotgun (WGS) entry which is preliminary data.</text>
</comment>
<dbReference type="EMBL" id="JAPFFF010000029">
    <property type="protein sequence ID" value="KAK8846107.1"/>
    <property type="molecule type" value="Genomic_DNA"/>
</dbReference>
<feature type="compositionally biased region" description="Basic and acidic residues" evidence="1">
    <location>
        <begin position="767"/>
        <end position="777"/>
    </location>
</feature>
<feature type="compositionally biased region" description="Basic residues" evidence="1">
    <location>
        <begin position="476"/>
        <end position="485"/>
    </location>
</feature>